<feature type="compositionally biased region" description="Basic and acidic residues" evidence="1">
    <location>
        <begin position="1"/>
        <end position="12"/>
    </location>
</feature>
<keyword evidence="5" id="KW-1185">Reference proteome</keyword>
<protein>
    <submittedName>
        <fullName evidence="4">LytR cell envelope-related transcriptional attenuator</fullName>
    </submittedName>
</protein>
<feature type="region of interest" description="Disordered" evidence="1">
    <location>
        <begin position="1"/>
        <end position="27"/>
    </location>
</feature>
<dbReference type="InterPro" id="IPR027381">
    <property type="entry name" value="LytR/CpsA/Psr_C"/>
</dbReference>
<keyword evidence="2" id="KW-1133">Transmembrane helix</keyword>
<feature type="domain" description="LytR/CpsA/Psr regulator C-terminal" evidence="3">
    <location>
        <begin position="99"/>
        <end position="187"/>
    </location>
</feature>
<dbReference type="Proteomes" id="UP000198701">
    <property type="component" value="Unassembled WGS sequence"/>
</dbReference>
<name>A0A1G9ACD4_9MICO</name>
<dbReference type="Pfam" id="PF13399">
    <property type="entry name" value="LytR_C"/>
    <property type="match status" value="1"/>
</dbReference>
<feature type="region of interest" description="Disordered" evidence="1">
    <location>
        <begin position="68"/>
        <end position="97"/>
    </location>
</feature>
<evidence type="ECO:0000256" key="2">
    <source>
        <dbReference type="SAM" id="Phobius"/>
    </source>
</evidence>
<evidence type="ECO:0000259" key="3">
    <source>
        <dbReference type="Pfam" id="PF13399"/>
    </source>
</evidence>
<dbReference type="Gene3D" id="3.30.70.2390">
    <property type="match status" value="1"/>
</dbReference>
<dbReference type="EMBL" id="FNFU01000004">
    <property type="protein sequence ID" value="SDK24901.1"/>
    <property type="molecule type" value="Genomic_DNA"/>
</dbReference>
<gene>
    <name evidence="4" type="ORF">SAMN05216282_10442</name>
</gene>
<proteinExistence type="predicted"/>
<evidence type="ECO:0000313" key="5">
    <source>
        <dbReference type="Proteomes" id="UP000198701"/>
    </source>
</evidence>
<dbReference type="PANTHER" id="PTHR33392">
    <property type="entry name" value="POLYISOPRENYL-TEICHOIC ACID--PEPTIDOGLYCAN TEICHOIC ACID TRANSFERASE TAGU"/>
    <property type="match status" value="1"/>
</dbReference>
<feature type="compositionally biased region" description="Low complexity" evidence="1">
    <location>
        <begin position="69"/>
        <end position="79"/>
    </location>
</feature>
<dbReference type="PANTHER" id="PTHR33392:SF6">
    <property type="entry name" value="POLYISOPRENYL-TEICHOIC ACID--PEPTIDOGLYCAN TEICHOIC ACID TRANSFERASE TAGU"/>
    <property type="match status" value="1"/>
</dbReference>
<accession>A0A1G9ACD4</accession>
<dbReference type="AlphaFoldDB" id="A0A1G9ACD4"/>
<dbReference type="RefSeq" id="WP_092322192.1">
    <property type="nucleotide sequence ID" value="NZ_FNFU01000004.1"/>
</dbReference>
<evidence type="ECO:0000313" key="4">
    <source>
        <dbReference type="EMBL" id="SDK24901.1"/>
    </source>
</evidence>
<feature type="compositionally biased region" description="Pro residues" evidence="1">
    <location>
        <begin position="80"/>
        <end position="94"/>
    </location>
</feature>
<sequence length="192" mass="19554">MPQPYPKDRFDAHPPALDRVGAHRAPGKKGRGWLAFWWALAATVVLIAIGALGLLFLNNRLAPDTSGLAPTAATSTPTATPKPEPSATPTPKPTVDPNLSVTVLNGTLTVGLAGSVGDVLGSEGWTVGTLGDAATSDVAETIVYYADPALEGAARGVAESLPGAEIMLANDFAESDAELTVVVGNDYSPPAG</sequence>
<organism evidence="4 5">
    <name type="scientific">Cryobacterium psychrotolerans</name>
    <dbReference type="NCBI Taxonomy" id="386301"/>
    <lineage>
        <taxon>Bacteria</taxon>
        <taxon>Bacillati</taxon>
        <taxon>Actinomycetota</taxon>
        <taxon>Actinomycetes</taxon>
        <taxon>Micrococcales</taxon>
        <taxon>Microbacteriaceae</taxon>
        <taxon>Cryobacterium</taxon>
    </lineage>
</organism>
<dbReference type="InterPro" id="IPR050922">
    <property type="entry name" value="LytR/CpsA/Psr_CW_biosynth"/>
</dbReference>
<feature type="transmembrane region" description="Helical" evidence="2">
    <location>
        <begin position="35"/>
        <end position="57"/>
    </location>
</feature>
<keyword evidence="2" id="KW-0472">Membrane</keyword>
<keyword evidence="2" id="KW-0812">Transmembrane</keyword>
<dbReference type="STRING" id="386301.SAMN05216282_10442"/>
<dbReference type="OrthoDB" id="5125199at2"/>
<evidence type="ECO:0000256" key="1">
    <source>
        <dbReference type="SAM" id="MobiDB-lite"/>
    </source>
</evidence>
<reference evidence="4 5" key="1">
    <citation type="submission" date="2016-10" db="EMBL/GenBank/DDBJ databases">
        <authorList>
            <person name="de Groot N.N."/>
        </authorList>
    </citation>
    <scope>NUCLEOTIDE SEQUENCE [LARGE SCALE GENOMIC DNA]</scope>
    <source>
        <strain evidence="4 5">CGMCC 1.5382</strain>
    </source>
</reference>